<reference evidence="3 4" key="1">
    <citation type="journal article" date="2019" name="Int. J. Syst. Evol. Microbiol.">
        <title>The Global Catalogue of Microorganisms (GCM) 10K type strain sequencing project: providing services to taxonomists for standard genome sequencing and annotation.</title>
        <authorList>
            <consortium name="The Broad Institute Genomics Platform"/>
            <consortium name="The Broad Institute Genome Sequencing Center for Infectious Disease"/>
            <person name="Wu L."/>
            <person name="Ma J."/>
        </authorList>
    </citation>
    <scope>NUCLEOTIDE SEQUENCE [LARGE SCALE GENOMIC DNA]</scope>
    <source>
        <strain evidence="3 4">NBRC 111368</strain>
    </source>
</reference>
<evidence type="ECO:0008006" key="5">
    <source>
        <dbReference type="Google" id="ProtNLM"/>
    </source>
</evidence>
<name>A0ABD5S071_9EURY</name>
<feature type="coiled-coil region" evidence="1">
    <location>
        <begin position="38"/>
        <end position="79"/>
    </location>
</feature>
<feature type="non-terminal residue" evidence="3">
    <location>
        <position position="80"/>
    </location>
</feature>
<gene>
    <name evidence="3" type="ORF">ACFQE1_12015</name>
</gene>
<comment type="caution">
    <text evidence="3">The sequence shown here is derived from an EMBL/GenBank/DDBJ whole genome shotgun (WGS) entry which is preliminary data.</text>
</comment>
<keyword evidence="4" id="KW-1185">Reference proteome</keyword>
<evidence type="ECO:0000256" key="2">
    <source>
        <dbReference type="SAM" id="MobiDB-lite"/>
    </source>
</evidence>
<protein>
    <recommendedName>
        <fullName evidence="5">CopG family transcriptional regulator</fullName>
    </recommendedName>
</protein>
<organism evidence="3 4">
    <name type="scientific">Halobium palmae</name>
    <dbReference type="NCBI Taxonomy" id="1776492"/>
    <lineage>
        <taxon>Archaea</taxon>
        <taxon>Methanobacteriati</taxon>
        <taxon>Methanobacteriota</taxon>
        <taxon>Stenosarchaea group</taxon>
        <taxon>Halobacteria</taxon>
        <taxon>Halobacteriales</taxon>
        <taxon>Haloferacaceae</taxon>
        <taxon>Halobium</taxon>
    </lineage>
</organism>
<dbReference type="Proteomes" id="UP001596328">
    <property type="component" value="Unassembled WGS sequence"/>
</dbReference>
<proteinExistence type="predicted"/>
<accession>A0ABD5S071</accession>
<sequence length="80" mass="9078">MARRSVTVPDELDERLPYGEHESKSATIVHYVQEGLDAEELREQLTEALERADEAEAEADQLQADLVEARARADRAEERV</sequence>
<dbReference type="EMBL" id="JBHSWU010000382">
    <property type="protein sequence ID" value="MFC6725084.1"/>
    <property type="molecule type" value="Genomic_DNA"/>
</dbReference>
<evidence type="ECO:0000256" key="1">
    <source>
        <dbReference type="SAM" id="Coils"/>
    </source>
</evidence>
<dbReference type="AlphaFoldDB" id="A0ABD5S071"/>
<feature type="region of interest" description="Disordered" evidence="2">
    <location>
        <begin position="1"/>
        <end position="20"/>
    </location>
</feature>
<evidence type="ECO:0000313" key="3">
    <source>
        <dbReference type="EMBL" id="MFC6725084.1"/>
    </source>
</evidence>
<keyword evidence="1" id="KW-0175">Coiled coil</keyword>
<evidence type="ECO:0000313" key="4">
    <source>
        <dbReference type="Proteomes" id="UP001596328"/>
    </source>
</evidence>